<evidence type="ECO:0000256" key="3">
    <source>
        <dbReference type="ARBA" id="ARBA00022692"/>
    </source>
</evidence>
<accession>A0A9P0DEB1</accession>
<dbReference type="OrthoDB" id="6507463at2759"/>
<reference evidence="8" key="1">
    <citation type="submission" date="2022-01" db="EMBL/GenBank/DDBJ databases">
        <authorList>
            <person name="King R."/>
        </authorList>
    </citation>
    <scope>NUCLEOTIDE SEQUENCE</scope>
</reference>
<gene>
    <name evidence="8" type="ORF">PHAECO_LOCUS2085</name>
</gene>
<dbReference type="GO" id="GO:0007219">
    <property type="term" value="P:Notch signaling pathway"/>
    <property type="evidence" value="ECO:0007669"/>
    <property type="project" value="UniProtKB-KW"/>
</dbReference>
<evidence type="ECO:0008006" key="10">
    <source>
        <dbReference type="Google" id="ProtNLM"/>
    </source>
</evidence>
<evidence type="ECO:0000256" key="4">
    <source>
        <dbReference type="ARBA" id="ARBA00022976"/>
    </source>
</evidence>
<dbReference type="GO" id="GO:0016485">
    <property type="term" value="P:protein processing"/>
    <property type="evidence" value="ECO:0007669"/>
    <property type="project" value="InterPro"/>
</dbReference>
<comment type="subcellular location">
    <subcellularLocation>
        <location evidence="1">Membrane</location>
        <topology evidence="1">Multi-pass membrane protein</topology>
    </subcellularLocation>
</comment>
<keyword evidence="6 7" id="KW-0472">Membrane</keyword>
<feature type="transmembrane region" description="Helical" evidence="7">
    <location>
        <begin position="147"/>
        <end position="170"/>
    </location>
</feature>
<keyword evidence="5 7" id="KW-1133">Transmembrane helix</keyword>
<feature type="transmembrane region" description="Helical" evidence="7">
    <location>
        <begin position="63"/>
        <end position="85"/>
    </location>
</feature>
<feature type="transmembrane region" description="Helical" evidence="7">
    <location>
        <begin position="33"/>
        <end position="57"/>
    </location>
</feature>
<dbReference type="InterPro" id="IPR009294">
    <property type="entry name" value="Aph-1"/>
</dbReference>
<name>A0A9P0DEB1_PHACE</name>
<evidence type="ECO:0000313" key="9">
    <source>
        <dbReference type="Proteomes" id="UP001153737"/>
    </source>
</evidence>
<dbReference type="GO" id="GO:0016020">
    <property type="term" value="C:membrane"/>
    <property type="evidence" value="ECO:0007669"/>
    <property type="project" value="UniProtKB-SubCell"/>
</dbReference>
<keyword evidence="3 7" id="KW-0812">Transmembrane</keyword>
<feature type="transmembrane region" description="Helical" evidence="7">
    <location>
        <begin position="6"/>
        <end position="26"/>
    </location>
</feature>
<keyword evidence="9" id="KW-1185">Reference proteome</keyword>
<feature type="transmembrane region" description="Helical" evidence="7">
    <location>
        <begin position="108"/>
        <end position="127"/>
    </location>
</feature>
<feature type="transmembrane region" description="Helical" evidence="7">
    <location>
        <begin position="209"/>
        <end position="233"/>
    </location>
</feature>
<evidence type="ECO:0000256" key="6">
    <source>
        <dbReference type="ARBA" id="ARBA00023136"/>
    </source>
</evidence>
<evidence type="ECO:0000256" key="1">
    <source>
        <dbReference type="ARBA" id="ARBA00004141"/>
    </source>
</evidence>
<dbReference type="Pfam" id="PF06105">
    <property type="entry name" value="Aph-1"/>
    <property type="match status" value="1"/>
</dbReference>
<feature type="transmembrane region" description="Helical" evidence="7">
    <location>
        <begin position="182"/>
        <end position="203"/>
    </location>
</feature>
<protein>
    <recommendedName>
        <fullName evidence="10">Gamma-secretase subunit Aph-1</fullName>
    </recommendedName>
</protein>
<evidence type="ECO:0000256" key="5">
    <source>
        <dbReference type="ARBA" id="ARBA00022989"/>
    </source>
</evidence>
<proteinExistence type="inferred from homology"/>
<comment type="similarity">
    <text evidence="2">Belongs to the APH-1 family.</text>
</comment>
<evidence type="ECO:0000313" key="8">
    <source>
        <dbReference type="EMBL" id="CAH1117547.1"/>
    </source>
</evidence>
<evidence type="ECO:0000256" key="2">
    <source>
        <dbReference type="ARBA" id="ARBA00005577"/>
    </source>
</evidence>
<dbReference type="AlphaFoldDB" id="A0A9P0DEB1"/>
<sequence length="240" mass="26651">MTVVEFFGCTLLAFGPPFAMFIFTIVHDPVRIIILIAAAFFWLLSLLLSSLLWFAVVPLRKDLAFGLVFAVLFQEAFRFLIYKILRKAEHGLKKITDDSATLIENKHILAYVSGLGFGIMSGAFSLVNVIADSLGPGTMGLKSGTEMFFLTSSAIGLCFILLHTFWSVLYFNAFDNKNKFQISFVVVSHLLVSCLTLLNRYQYYSACIVPLYVILAVTGCYAFKVAGGSYASFKVCISFK</sequence>
<evidence type="ECO:0000256" key="7">
    <source>
        <dbReference type="SAM" id="Phobius"/>
    </source>
</evidence>
<dbReference type="PANTHER" id="PTHR12889">
    <property type="entry name" value="GAMMA-SECRETASE SUBUNIT APH-1"/>
    <property type="match status" value="1"/>
</dbReference>
<keyword evidence="4" id="KW-0914">Notch signaling pathway</keyword>
<reference evidence="8" key="2">
    <citation type="submission" date="2022-10" db="EMBL/GenBank/DDBJ databases">
        <authorList>
            <consortium name="ENA_rothamsted_submissions"/>
            <consortium name="culmorum"/>
            <person name="King R."/>
        </authorList>
    </citation>
    <scope>NUCLEOTIDE SEQUENCE</scope>
</reference>
<organism evidence="8 9">
    <name type="scientific">Phaedon cochleariae</name>
    <name type="common">Mustard beetle</name>
    <dbReference type="NCBI Taxonomy" id="80249"/>
    <lineage>
        <taxon>Eukaryota</taxon>
        <taxon>Metazoa</taxon>
        <taxon>Ecdysozoa</taxon>
        <taxon>Arthropoda</taxon>
        <taxon>Hexapoda</taxon>
        <taxon>Insecta</taxon>
        <taxon>Pterygota</taxon>
        <taxon>Neoptera</taxon>
        <taxon>Endopterygota</taxon>
        <taxon>Coleoptera</taxon>
        <taxon>Polyphaga</taxon>
        <taxon>Cucujiformia</taxon>
        <taxon>Chrysomeloidea</taxon>
        <taxon>Chrysomelidae</taxon>
        <taxon>Chrysomelinae</taxon>
        <taxon>Chrysomelini</taxon>
        <taxon>Phaedon</taxon>
    </lineage>
</organism>
<dbReference type="Proteomes" id="UP001153737">
    <property type="component" value="Chromosome 10"/>
</dbReference>
<dbReference type="EMBL" id="OU896716">
    <property type="protein sequence ID" value="CAH1117547.1"/>
    <property type="molecule type" value="Genomic_DNA"/>
</dbReference>